<dbReference type="EMBL" id="CP000878">
    <property type="protein sequence ID" value="ABX09002.1"/>
    <property type="molecule type" value="Genomic_DNA"/>
</dbReference>
<dbReference type="GO" id="GO:0016020">
    <property type="term" value="C:membrane"/>
    <property type="evidence" value="ECO:0007669"/>
    <property type="project" value="UniProtKB-SubCell"/>
</dbReference>
<dbReference type="Pfam" id="PF00127">
    <property type="entry name" value="Copper-bind"/>
    <property type="match status" value="1"/>
</dbReference>
<dbReference type="PANTHER" id="PTHR34192:SF10">
    <property type="entry name" value="PLASTOCYANIN MAJOR ISOFORM, CHLOROPLASTIC-RELATED"/>
    <property type="match status" value="1"/>
</dbReference>
<dbReference type="InterPro" id="IPR008972">
    <property type="entry name" value="Cupredoxin"/>
</dbReference>
<feature type="binding site" evidence="9">
    <location>
        <position position="121"/>
    </location>
    <ligand>
        <name>Cu cation</name>
        <dbReference type="ChEBI" id="CHEBI:23378"/>
    </ligand>
</feature>
<name>A9BAZ0_PROM4</name>
<dbReference type="Gene3D" id="2.60.40.420">
    <property type="entry name" value="Cupredoxins - blue copper proteins"/>
    <property type="match status" value="1"/>
</dbReference>
<keyword evidence="3" id="KW-0813">Transport</keyword>
<evidence type="ECO:0000313" key="11">
    <source>
        <dbReference type="EMBL" id="ABX09002.1"/>
    </source>
</evidence>
<evidence type="ECO:0000313" key="12">
    <source>
        <dbReference type="Proteomes" id="UP000000788"/>
    </source>
</evidence>
<feature type="binding site" evidence="9">
    <location>
        <position position="116"/>
    </location>
    <ligand>
        <name>Cu cation</name>
        <dbReference type="ChEBI" id="CHEBI:23378"/>
    </ligand>
</feature>
<reference evidence="11 12" key="1">
    <citation type="journal article" date="2007" name="PLoS Genet.">
        <title>Patterns and implications of gene gain and loss in the evolution of Prochlorococcus.</title>
        <authorList>
            <person name="Kettler G.C."/>
            <person name="Martiny A.C."/>
            <person name="Huang K."/>
            <person name="Zucker J."/>
            <person name="Coleman M.L."/>
            <person name="Rodrigue S."/>
            <person name="Chen F."/>
            <person name="Lapidus A."/>
            <person name="Ferriera S."/>
            <person name="Johnson J."/>
            <person name="Steglich C."/>
            <person name="Church G.M."/>
            <person name="Richardson P."/>
            <person name="Chisholm S.W."/>
        </authorList>
    </citation>
    <scope>NUCLEOTIDE SEQUENCE [LARGE SCALE GENOMIC DNA]</scope>
    <source>
        <strain evidence="12">MIT 9211</strain>
    </source>
</reference>
<evidence type="ECO:0000256" key="7">
    <source>
        <dbReference type="ARBA" id="ARBA00023078"/>
    </source>
</evidence>
<comment type="similarity">
    <text evidence="2">Belongs to the plastocyanin family.</text>
</comment>
<evidence type="ECO:0000256" key="2">
    <source>
        <dbReference type="ARBA" id="ARBA00005338"/>
    </source>
</evidence>
<dbReference type="GO" id="GO:0005507">
    <property type="term" value="F:copper ion binding"/>
    <property type="evidence" value="ECO:0007669"/>
    <property type="project" value="InterPro"/>
</dbReference>
<evidence type="ECO:0000256" key="3">
    <source>
        <dbReference type="ARBA" id="ARBA00022448"/>
    </source>
</evidence>
<feature type="binding site" evidence="9">
    <location>
        <position position="76"/>
    </location>
    <ligand>
        <name>Cu cation</name>
        <dbReference type="ChEBI" id="CHEBI:23378"/>
    </ligand>
</feature>
<keyword evidence="7" id="KW-0793">Thylakoid</keyword>
<dbReference type="InterPro" id="IPR000923">
    <property type="entry name" value="BlueCu_1"/>
</dbReference>
<dbReference type="CDD" id="cd04219">
    <property type="entry name" value="Plastocyanin"/>
    <property type="match status" value="1"/>
</dbReference>
<evidence type="ECO:0000256" key="9">
    <source>
        <dbReference type="PIRSR" id="PIRSR602387-1"/>
    </source>
</evidence>
<proteinExistence type="inferred from homology"/>
<dbReference type="InterPro" id="IPR028871">
    <property type="entry name" value="BlueCu_1_BS"/>
</dbReference>
<evidence type="ECO:0000256" key="6">
    <source>
        <dbReference type="ARBA" id="ARBA00023008"/>
    </source>
</evidence>
<comment type="subcellular location">
    <subcellularLocation>
        <location evidence="1">Membrane</location>
        <topology evidence="1">Peripheral membrane protein</topology>
    </subcellularLocation>
</comment>
<dbReference type="HOGENOM" id="CLU_084115_0_1_3"/>
<dbReference type="SUPFAM" id="SSF49503">
    <property type="entry name" value="Cupredoxins"/>
    <property type="match status" value="1"/>
</dbReference>
<evidence type="ECO:0000256" key="1">
    <source>
        <dbReference type="ARBA" id="ARBA00004170"/>
    </source>
</evidence>
<dbReference type="AlphaFoldDB" id="A9BAZ0"/>
<dbReference type="InterPro" id="IPR001235">
    <property type="entry name" value="Copper_blue_Plastocyanin"/>
</dbReference>
<dbReference type="PROSITE" id="PS00196">
    <property type="entry name" value="COPPER_BLUE"/>
    <property type="match status" value="1"/>
</dbReference>
<organism evidence="11 12">
    <name type="scientific">Prochlorococcus marinus (strain MIT 9211)</name>
    <dbReference type="NCBI Taxonomy" id="93059"/>
    <lineage>
        <taxon>Bacteria</taxon>
        <taxon>Bacillati</taxon>
        <taxon>Cyanobacteriota</taxon>
        <taxon>Cyanophyceae</taxon>
        <taxon>Synechococcales</taxon>
        <taxon>Prochlorococcaceae</taxon>
        <taxon>Prochlorococcus</taxon>
    </lineage>
</organism>
<dbReference type="KEGG" id="pmj:P9211_10711"/>
<keyword evidence="5" id="KW-0249">Electron transport</keyword>
<protein>
    <submittedName>
        <fullName evidence="11">Plastocyanin</fullName>
    </submittedName>
</protein>
<dbReference type="PRINTS" id="PR00157">
    <property type="entry name" value="PLASTOCYANIN"/>
</dbReference>
<keyword evidence="6 9" id="KW-0186">Copper</keyword>
<keyword evidence="8" id="KW-0472">Membrane</keyword>
<dbReference type="NCBIfam" id="TIGR02656">
    <property type="entry name" value="cyanin_plasto"/>
    <property type="match status" value="1"/>
</dbReference>
<dbReference type="PANTHER" id="PTHR34192">
    <property type="entry name" value="PLASTOCYANIN MAJOR ISOFORM, CHLOROPLASTIC-RELATED"/>
    <property type="match status" value="1"/>
</dbReference>
<dbReference type="eggNOG" id="COG3794">
    <property type="taxonomic scope" value="Bacteria"/>
</dbReference>
<evidence type="ECO:0000256" key="5">
    <source>
        <dbReference type="ARBA" id="ARBA00022982"/>
    </source>
</evidence>
<dbReference type="PRINTS" id="PR00156">
    <property type="entry name" value="COPPERBLUE"/>
</dbReference>
<gene>
    <name evidence="11" type="primary">petE</name>
    <name evidence="11" type="ordered locus">P9211_10711</name>
</gene>
<feature type="binding site" evidence="9">
    <location>
        <position position="113"/>
    </location>
    <ligand>
        <name>Cu cation</name>
        <dbReference type="ChEBI" id="CHEBI:23378"/>
    </ligand>
</feature>
<accession>A9BAZ0</accession>
<keyword evidence="12" id="KW-1185">Reference proteome</keyword>
<dbReference type="InterPro" id="IPR002387">
    <property type="entry name" value="Plastocyanin"/>
</dbReference>
<dbReference type="Proteomes" id="UP000000788">
    <property type="component" value="Chromosome"/>
</dbReference>
<keyword evidence="4 9" id="KW-0479">Metal-binding</keyword>
<evidence type="ECO:0000259" key="10">
    <source>
        <dbReference type="Pfam" id="PF00127"/>
    </source>
</evidence>
<dbReference type="GO" id="GO:0009055">
    <property type="term" value="F:electron transfer activity"/>
    <property type="evidence" value="ECO:0007669"/>
    <property type="project" value="InterPro"/>
</dbReference>
<comment type="cofactor">
    <cofactor evidence="9">
        <name>Cu(2+)</name>
        <dbReference type="ChEBI" id="CHEBI:29036"/>
    </cofactor>
    <text evidence="9">The crystal structure with reduced Cu(1+) has also been determined.</text>
</comment>
<sequence>MVLEINKVSMISMFRSLITAVFAFTLVIAFGVSSVQAKTVEVKLGTDAGMLAFEPSTVTISTGDTVKFVNNKLPPHNAVFEGHDELSHPDLAFAPGESWEETFSAAGTYDYYCEPHRGAGMVGKVVVN</sequence>
<dbReference type="STRING" id="93059.P9211_10711"/>
<evidence type="ECO:0000256" key="4">
    <source>
        <dbReference type="ARBA" id="ARBA00022723"/>
    </source>
</evidence>
<feature type="domain" description="Blue (type 1) copper" evidence="10">
    <location>
        <begin position="40"/>
        <end position="128"/>
    </location>
</feature>
<evidence type="ECO:0000256" key="8">
    <source>
        <dbReference type="ARBA" id="ARBA00023136"/>
    </source>
</evidence>